<dbReference type="EMBL" id="DF968183">
    <property type="protein sequence ID" value="GAP44789.1"/>
    <property type="molecule type" value="Genomic_DNA"/>
</dbReference>
<name>A0A0S7BV39_9BACT</name>
<feature type="compositionally biased region" description="Low complexity" evidence="1">
    <location>
        <begin position="464"/>
        <end position="475"/>
    </location>
</feature>
<dbReference type="RefSeq" id="WP_062044631.1">
    <property type="nucleotide sequence ID" value="NZ_DF968183.1"/>
</dbReference>
<keyword evidence="4" id="KW-1185">Reference proteome</keyword>
<organism evidence="3">
    <name type="scientific">Lentimicrobium saccharophilum</name>
    <dbReference type="NCBI Taxonomy" id="1678841"/>
    <lineage>
        <taxon>Bacteria</taxon>
        <taxon>Pseudomonadati</taxon>
        <taxon>Bacteroidota</taxon>
        <taxon>Bacteroidia</taxon>
        <taxon>Bacteroidales</taxon>
        <taxon>Lentimicrobiaceae</taxon>
        <taxon>Lentimicrobium</taxon>
    </lineage>
</organism>
<gene>
    <name evidence="3" type="ORF">TBC1_12600</name>
</gene>
<dbReference type="STRING" id="1678841.TBC1_12600"/>
<evidence type="ECO:0008006" key="5">
    <source>
        <dbReference type="Google" id="ProtNLM"/>
    </source>
</evidence>
<evidence type="ECO:0000256" key="1">
    <source>
        <dbReference type="SAM" id="MobiDB-lite"/>
    </source>
</evidence>
<feature type="compositionally biased region" description="Basic and acidic residues" evidence="1">
    <location>
        <begin position="385"/>
        <end position="400"/>
    </location>
</feature>
<dbReference type="OrthoDB" id="939585at2"/>
<feature type="chain" id="PRO_5006633234" description="DUF3300 domain-containing protein" evidence="2">
    <location>
        <begin position="22"/>
        <end position="531"/>
    </location>
</feature>
<feature type="compositionally biased region" description="Polar residues" evidence="1">
    <location>
        <begin position="308"/>
        <end position="326"/>
    </location>
</feature>
<accession>A0A0S7BV39</accession>
<dbReference type="Proteomes" id="UP000053091">
    <property type="component" value="Unassembled WGS sequence"/>
</dbReference>
<feature type="region of interest" description="Disordered" evidence="1">
    <location>
        <begin position="272"/>
        <end position="531"/>
    </location>
</feature>
<proteinExistence type="predicted"/>
<feature type="compositionally biased region" description="Low complexity" evidence="1">
    <location>
        <begin position="488"/>
        <end position="512"/>
    </location>
</feature>
<evidence type="ECO:0000313" key="4">
    <source>
        <dbReference type="Proteomes" id="UP000053091"/>
    </source>
</evidence>
<feature type="compositionally biased region" description="Basic and acidic residues" evidence="1">
    <location>
        <begin position="420"/>
        <end position="435"/>
    </location>
</feature>
<evidence type="ECO:0000256" key="2">
    <source>
        <dbReference type="SAM" id="SignalP"/>
    </source>
</evidence>
<protein>
    <recommendedName>
        <fullName evidence="5">DUF3300 domain-containing protein</fullName>
    </recommendedName>
</protein>
<feature type="signal peptide" evidence="2">
    <location>
        <begin position="1"/>
        <end position="21"/>
    </location>
</feature>
<sequence>MKTLSIYFTIALLSLGITASASDIRPERLNLPGDNLNLYAVMKLFQESETLEGFERSLNSEDSKINNLDLNGDNYIDYIKVIDYVDGDDHTIVLQVAINERENQDVAVITVFKDKYGQVTVQMIGDEYLYGENYIIEPYYAENPNPGYTGKRNRVRSETVVVNRTTYVEVVSWPVIRYIYAPVYVGWRSPWYWGYYPSYWRPWRAYYWDYYYGYHAHWYNYYYNHFRYCDHYRYPRYRDHYYHRHRAYSTIVRSYRDEGRYNYTYSRPELRSEGSAEYQRRHGNPGRGSGATAVNNPGRNAQVGADTPSRTSTPVVSPRGSNTTGRVSKPDTELKNRSAAPETTGGRTSNPANSGVNRQERKGEPARPSVTARKSSPEVGTPRYQNEKRSEVRRETREQPGRSVVAPRTSKPEVGSPRNQNKERAEVGRDAKEQPVRSVVAPRTSKPEVGSRSNQRSERQVTPAGSSRSGSARSAVTPKANRSDSKAVSRSSASKSSPASVDRPSRSSSSKEASGKTGRSQSPSGKGKSSR</sequence>
<reference evidence="3" key="1">
    <citation type="journal article" date="2015" name="Genome Announc.">
        <title>Draft Genome Sequence of Bacteroidales Strain TBC1, a Novel Isolate from a Methanogenic Wastewater Treatment System.</title>
        <authorList>
            <person name="Tourlousse D.M."/>
            <person name="Matsuura N."/>
            <person name="Sun L."/>
            <person name="Toyonaga M."/>
            <person name="Kuroda K."/>
            <person name="Ohashi A."/>
            <person name="Cruz R."/>
            <person name="Yamaguchi T."/>
            <person name="Sekiguchi Y."/>
        </authorList>
    </citation>
    <scope>NUCLEOTIDE SEQUENCE [LARGE SCALE GENOMIC DNA]</scope>
    <source>
        <strain evidence="3">TBC1</strain>
    </source>
</reference>
<dbReference type="AlphaFoldDB" id="A0A0S7BV39"/>
<dbReference type="PATRIC" id="fig|1678841.3.peg.3328"/>
<feature type="compositionally biased region" description="Polar residues" evidence="1">
    <location>
        <begin position="345"/>
        <end position="357"/>
    </location>
</feature>
<keyword evidence="2" id="KW-0732">Signal</keyword>
<evidence type="ECO:0000313" key="3">
    <source>
        <dbReference type="EMBL" id="GAP44789.1"/>
    </source>
</evidence>